<feature type="domain" description="Fumarate lyase N-terminal" evidence="1">
    <location>
        <begin position="1"/>
        <end position="155"/>
    </location>
</feature>
<organism evidence="2">
    <name type="scientific">mine drainage metagenome</name>
    <dbReference type="NCBI Taxonomy" id="410659"/>
    <lineage>
        <taxon>unclassified sequences</taxon>
        <taxon>metagenomes</taxon>
        <taxon>ecological metagenomes</taxon>
    </lineage>
</organism>
<feature type="non-terminal residue" evidence="2">
    <location>
        <position position="1"/>
    </location>
</feature>
<reference evidence="2" key="2">
    <citation type="journal article" date="2014" name="ISME J.">
        <title>Microbial stratification in low pH oxic and suboxic macroscopic growths along an acid mine drainage.</title>
        <authorList>
            <person name="Mendez-Garcia C."/>
            <person name="Mesa V."/>
            <person name="Sprenger R.R."/>
            <person name="Richter M."/>
            <person name="Diez M.S."/>
            <person name="Solano J."/>
            <person name="Bargiela R."/>
            <person name="Golyshina O.V."/>
            <person name="Manteca A."/>
            <person name="Ramos J.L."/>
            <person name="Gallego J.R."/>
            <person name="Llorente I."/>
            <person name="Martins Dos Santos V.A."/>
            <person name="Jensen O.N."/>
            <person name="Pelaez A.I."/>
            <person name="Sanchez J."/>
            <person name="Ferrer M."/>
        </authorList>
    </citation>
    <scope>NUCLEOTIDE SEQUENCE</scope>
</reference>
<dbReference type="InterPro" id="IPR022761">
    <property type="entry name" value="Fumarate_lyase_N"/>
</dbReference>
<dbReference type="InterPro" id="IPR000362">
    <property type="entry name" value="Fumarate_lyase_fam"/>
</dbReference>
<dbReference type="GO" id="GO:0008797">
    <property type="term" value="F:aspartate ammonia-lyase activity"/>
    <property type="evidence" value="ECO:0007669"/>
    <property type="project" value="TreeGrafter"/>
</dbReference>
<dbReference type="EMBL" id="AUZZ01001020">
    <property type="protein sequence ID" value="EQD65933.1"/>
    <property type="molecule type" value="Genomic_DNA"/>
</dbReference>
<gene>
    <name evidence="2" type="ORF">B2A_01377</name>
</gene>
<dbReference type="Gene3D" id="1.20.200.10">
    <property type="entry name" value="Fumarase/aspartase (Central domain)"/>
    <property type="match status" value="1"/>
</dbReference>
<sequence length="241" mass="25683">HLQDAVPITLGDEFKGYSGQIDESIKNLKYALSLLQHIPIGGTAVGTGINAPKGYAKLVANNISEIVGLRFMVDSNIFSGMQNIKEESLLSGVLRTCATALNRIANDIRLLGSGPRAGIGELILPPVQPGSSIMPGKVNPSMAEMLNMVCFHVMGCCTTVDEAANSGQLELNVFMPIAAFNFVFAIKALSNAVLSFNDRCLKGIEANTRRIKRSLEENLSLATALTPYIGYAKAAEIANIA</sequence>
<proteinExistence type="predicted"/>
<comment type="caution">
    <text evidence="2">The sequence shown here is derived from an EMBL/GenBank/DDBJ whole genome shotgun (WGS) entry which is preliminary data.</text>
</comment>
<name>T1BBT1_9ZZZZ</name>
<dbReference type="InterPro" id="IPR008948">
    <property type="entry name" value="L-Aspartase-like"/>
</dbReference>
<dbReference type="PANTHER" id="PTHR42696">
    <property type="entry name" value="ASPARTATE AMMONIA-LYASE"/>
    <property type="match status" value="1"/>
</dbReference>
<reference evidence="2" key="1">
    <citation type="submission" date="2013-08" db="EMBL/GenBank/DDBJ databases">
        <authorList>
            <person name="Mendez C."/>
            <person name="Richter M."/>
            <person name="Ferrer M."/>
            <person name="Sanchez J."/>
        </authorList>
    </citation>
    <scope>NUCLEOTIDE SEQUENCE</scope>
</reference>
<dbReference type="AlphaFoldDB" id="T1BBT1"/>
<dbReference type="GO" id="GO:0005829">
    <property type="term" value="C:cytosol"/>
    <property type="evidence" value="ECO:0007669"/>
    <property type="project" value="TreeGrafter"/>
</dbReference>
<accession>T1BBT1</accession>
<protein>
    <submittedName>
        <fullName evidence="2">Fumarate hydratase, class II</fullName>
    </submittedName>
</protein>
<dbReference type="InterPro" id="IPR020557">
    <property type="entry name" value="Fumarate_lyase_CS"/>
</dbReference>
<dbReference type="Pfam" id="PF00206">
    <property type="entry name" value="Lyase_1"/>
    <property type="match status" value="1"/>
</dbReference>
<dbReference type="PANTHER" id="PTHR42696:SF2">
    <property type="entry name" value="ASPARTATE AMMONIA-LYASE"/>
    <property type="match status" value="1"/>
</dbReference>
<evidence type="ECO:0000313" key="2">
    <source>
        <dbReference type="EMBL" id="EQD65933.1"/>
    </source>
</evidence>
<dbReference type="GO" id="GO:0006531">
    <property type="term" value="P:aspartate metabolic process"/>
    <property type="evidence" value="ECO:0007669"/>
    <property type="project" value="TreeGrafter"/>
</dbReference>
<dbReference type="SUPFAM" id="SSF48557">
    <property type="entry name" value="L-aspartase-like"/>
    <property type="match status" value="1"/>
</dbReference>
<dbReference type="PROSITE" id="PS00163">
    <property type="entry name" value="FUMARATE_LYASES"/>
    <property type="match status" value="1"/>
</dbReference>
<evidence type="ECO:0000259" key="1">
    <source>
        <dbReference type="Pfam" id="PF00206"/>
    </source>
</evidence>
<dbReference type="PRINTS" id="PR00149">
    <property type="entry name" value="FUMRATELYASE"/>
</dbReference>
<dbReference type="InterPro" id="IPR051546">
    <property type="entry name" value="Aspartate_Ammonia-Lyase"/>
</dbReference>
<feature type="non-terminal residue" evidence="2">
    <location>
        <position position="241"/>
    </location>
</feature>
<dbReference type="Gene3D" id="1.10.40.30">
    <property type="entry name" value="Fumarase/aspartase (C-terminal domain)"/>
    <property type="match status" value="1"/>
</dbReference>